<protein>
    <submittedName>
        <fullName evidence="4">GIY-YIG nuclease family protein</fullName>
    </submittedName>
</protein>
<feature type="region of interest" description="Disordered" evidence="2">
    <location>
        <begin position="106"/>
        <end position="136"/>
    </location>
</feature>
<reference evidence="4" key="1">
    <citation type="submission" date="2020-10" db="EMBL/GenBank/DDBJ databases">
        <title>Connecting structure to function with the recovery of over 1000 high-quality activated sludge metagenome-assembled genomes encoding full-length rRNA genes using long-read sequencing.</title>
        <authorList>
            <person name="Singleton C.M."/>
            <person name="Petriglieri F."/>
            <person name="Kristensen J.M."/>
            <person name="Kirkegaard R.H."/>
            <person name="Michaelsen T.Y."/>
            <person name="Andersen M.H."/>
            <person name="Karst S.M."/>
            <person name="Dueholm M.S."/>
            <person name="Nielsen P.H."/>
            <person name="Albertsen M."/>
        </authorList>
    </citation>
    <scope>NUCLEOTIDE SEQUENCE</scope>
    <source>
        <strain evidence="4">Hirt_18-Q3-R61-65_BATAC.395</strain>
    </source>
</reference>
<evidence type="ECO:0000259" key="3">
    <source>
        <dbReference type="PROSITE" id="PS50164"/>
    </source>
</evidence>
<dbReference type="PROSITE" id="PS50164">
    <property type="entry name" value="GIY_YIG"/>
    <property type="match status" value="1"/>
</dbReference>
<comment type="caution">
    <text evidence="4">The sequence shown here is derived from an EMBL/GenBank/DDBJ whole genome shotgun (WGS) entry which is preliminary data.</text>
</comment>
<dbReference type="EMBL" id="JADJUC010000012">
    <property type="protein sequence ID" value="MBK8524631.1"/>
    <property type="molecule type" value="Genomic_DNA"/>
</dbReference>
<evidence type="ECO:0000313" key="4">
    <source>
        <dbReference type="EMBL" id="MBK8524631.1"/>
    </source>
</evidence>
<comment type="similarity">
    <text evidence="1">Belongs to the UPF0213 family.</text>
</comment>
<dbReference type="Proteomes" id="UP000886689">
    <property type="component" value="Unassembled WGS sequence"/>
</dbReference>
<dbReference type="SUPFAM" id="SSF82771">
    <property type="entry name" value="GIY-YIG endonuclease"/>
    <property type="match status" value="1"/>
</dbReference>
<dbReference type="PANTHER" id="PTHR34477:SF1">
    <property type="entry name" value="UPF0213 PROTEIN YHBQ"/>
    <property type="match status" value="1"/>
</dbReference>
<dbReference type="CDD" id="cd10456">
    <property type="entry name" value="GIY-YIG_UPF0213"/>
    <property type="match status" value="1"/>
</dbReference>
<dbReference type="PANTHER" id="PTHR34477">
    <property type="entry name" value="UPF0213 PROTEIN YHBQ"/>
    <property type="match status" value="1"/>
</dbReference>
<evidence type="ECO:0000313" key="5">
    <source>
        <dbReference type="Proteomes" id="UP000886689"/>
    </source>
</evidence>
<feature type="domain" description="GIY-YIG" evidence="3">
    <location>
        <begin position="1"/>
        <end position="76"/>
    </location>
</feature>
<proteinExistence type="inferred from homology"/>
<dbReference type="InterPro" id="IPR000305">
    <property type="entry name" value="GIY-YIG_endonuc"/>
</dbReference>
<dbReference type="Pfam" id="PF01541">
    <property type="entry name" value="GIY-YIG"/>
    <property type="match status" value="1"/>
</dbReference>
<sequence>MAFFAYLLQCSDASYYAGHTDNLELRIGQHQAGECGGYTATRLPVTLVWSQEFATREEALAAERQIKGWGRAKKEALMAGDWKRIQQLAKKSFKKGKIQLPVHLKRTCGATQDNGGKSVRGEHPRTNGPQRSKLPA</sequence>
<evidence type="ECO:0000256" key="2">
    <source>
        <dbReference type="SAM" id="MobiDB-lite"/>
    </source>
</evidence>
<dbReference type="InterPro" id="IPR035901">
    <property type="entry name" value="GIY-YIG_endonuc_sf"/>
</dbReference>
<dbReference type="AlphaFoldDB" id="A0A9D7K5A7"/>
<name>A0A9D7K5A7_9PROT</name>
<gene>
    <name evidence="4" type="ORF">IPL58_11335</name>
</gene>
<accession>A0A9D7K5A7</accession>
<evidence type="ECO:0000256" key="1">
    <source>
        <dbReference type="ARBA" id="ARBA00007435"/>
    </source>
</evidence>
<organism evidence="4 5">
    <name type="scientific">Candidatus Proximibacter danicus</name>
    <dbReference type="NCBI Taxonomy" id="2954365"/>
    <lineage>
        <taxon>Bacteria</taxon>
        <taxon>Pseudomonadati</taxon>
        <taxon>Pseudomonadota</taxon>
        <taxon>Betaproteobacteria</taxon>
        <taxon>Candidatus Proximibacter</taxon>
    </lineage>
</organism>
<dbReference type="Gene3D" id="3.40.1440.10">
    <property type="entry name" value="GIY-YIG endonuclease"/>
    <property type="match status" value="1"/>
</dbReference>
<dbReference type="InterPro" id="IPR050190">
    <property type="entry name" value="UPF0213_domain"/>
</dbReference>